<evidence type="ECO:0000256" key="1">
    <source>
        <dbReference type="SAM" id="MobiDB-lite"/>
    </source>
</evidence>
<sequence length="917" mass="103103">MRHSPAYKVIDDKPIFHPKQVQKNITESIYSNIIETSSFQGPIDDSTFQSCLDDKAACVTQEDGRDLVQLVSTNSASQDAPAPKERNEKCKDEETKSKLSKPVYSLDLPGKNPGILPANFLEDVIFEIVNKLIFYSSPGTDDACKNITSDINKDELHVTAMKLIDSLLKEFSDAQIKILNPDQGNQSIPTADKVPSVHKVSLRQKETSVAKGPSEIKMIIMDKIPFTHRIPPVTHMPFSDRKTLMAQTPSTDKMLVNKVVHSSICNILQEYRSQECICKDINRNSEIVAKRLANAVIEELLQHQVNMLLCNQVPASVCLPLESKEFVRRIQKVSQKAYKECQTSCPYTIMLPYEFLESVTSSLLLKIFLNTKAGESDYSSTELNFLQMKLVNTIMTEISKDEHMIVQYVESLHPNDDEIVQLVVQTIYNNLLSQFVSQESIQNCFTSGCRMLSETIVNLVLPQLLAYELPFNIIEEIAVKFLSKILSVFPNVDSKPENYMNYEVQNITSKILNSFQEYMSKSQIKVVPQAKEAHTISLADSATIEKVVTSVYNTVLMQSGSHVAMYKDLMGKSNMLSDIIGYLMVKEISNSEFHPQVEEEPLSSELVLEAATIMEKVVKIIDNLRSKEKPSFIKNGVLDATILEEMLALFLAKIAKLPTTSNKDAKNLSKPELNRIASHLTKSVIDEIARNNISVIPANPEEQLNSESIEIISQIVDSLYNHILKQCGTPEELYYDIKNTNFFPNKVASLIINKILNCPQEIFTSKNVYANLFGNLDIGRIIEKTHERAVKMDTRLEKKESYQDLPQEQLPIKIIPHNGKKPINIDPHIVAEHLGVISIKTQSLEKLQVKCLARTGHTIEALRRASISGIGHSKYSSIATMQRKDTRISLDKTGRLNVKPLEVSTKGNDDKKRVATG</sequence>
<dbReference type="InterPro" id="IPR038891">
    <property type="entry name" value="FSIP2"/>
</dbReference>
<reference evidence="3" key="1">
    <citation type="submission" date="2025-08" db="UniProtKB">
        <authorList>
            <consortium name="Ensembl"/>
        </authorList>
    </citation>
    <scope>IDENTIFICATION</scope>
</reference>
<dbReference type="Ensembl" id="ENSSDAT00000026717.1">
    <property type="protein sequence ID" value="ENSSDAP00000023341.1"/>
    <property type="gene ID" value="ENSSDAG00000021273.1"/>
</dbReference>
<dbReference type="PANTHER" id="PTHR21856">
    <property type="entry name" value="FIBROUS SHEATH-INTERACTING PROTEIN 2"/>
    <property type="match status" value="1"/>
</dbReference>
<dbReference type="InterPro" id="IPR031554">
    <property type="entry name" value="FSIP2_C"/>
</dbReference>
<organism evidence="3 4">
    <name type="scientific">Spermophilus dauricus</name>
    <name type="common">Daurian ground squirrel</name>
    <dbReference type="NCBI Taxonomy" id="99837"/>
    <lineage>
        <taxon>Eukaryota</taxon>
        <taxon>Metazoa</taxon>
        <taxon>Chordata</taxon>
        <taxon>Craniata</taxon>
        <taxon>Vertebrata</taxon>
        <taxon>Euteleostomi</taxon>
        <taxon>Mammalia</taxon>
        <taxon>Eutheria</taxon>
        <taxon>Euarchontoglires</taxon>
        <taxon>Glires</taxon>
        <taxon>Rodentia</taxon>
        <taxon>Sciuromorpha</taxon>
        <taxon>Sciuridae</taxon>
        <taxon>Xerinae</taxon>
        <taxon>Marmotini</taxon>
        <taxon>Spermophilus</taxon>
    </lineage>
</organism>
<proteinExistence type="predicted"/>
<feature type="domain" description="Fibrous sheath-interacting protein 2 C-terminal" evidence="2">
    <location>
        <begin position="466"/>
        <end position="906"/>
    </location>
</feature>
<dbReference type="AlphaFoldDB" id="A0A8C9UUH4"/>
<feature type="domain" description="Fibrous sheath-interacting protein 2 C-terminal" evidence="2">
    <location>
        <begin position="245"/>
        <end position="462"/>
    </location>
</feature>
<evidence type="ECO:0000313" key="4">
    <source>
        <dbReference type="Proteomes" id="UP000694422"/>
    </source>
</evidence>
<evidence type="ECO:0000259" key="2">
    <source>
        <dbReference type="Pfam" id="PF15783"/>
    </source>
</evidence>
<reference evidence="3" key="2">
    <citation type="submission" date="2025-09" db="UniProtKB">
        <authorList>
            <consortium name="Ensembl"/>
        </authorList>
    </citation>
    <scope>IDENTIFICATION</scope>
</reference>
<feature type="region of interest" description="Disordered" evidence="1">
    <location>
        <begin position="73"/>
        <end position="96"/>
    </location>
</feature>
<accession>A0A8C9UUH4</accession>
<name>A0A8C9UUH4_SPEDA</name>
<dbReference type="GO" id="GO:0005739">
    <property type="term" value="C:mitochondrion"/>
    <property type="evidence" value="ECO:0007669"/>
    <property type="project" value="TreeGrafter"/>
</dbReference>
<protein>
    <recommendedName>
        <fullName evidence="2">Fibrous sheath-interacting protein 2 C-terminal domain-containing protein</fullName>
    </recommendedName>
</protein>
<dbReference type="PANTHER" id="PTHR21856:SF7">
    <property type="entry name" value="FIBROUS SHEATH-INTERACTING PROTEIN 2"/>
    <property type="match status" value="1"/>
</dbReference>
<dbReference type="Proteomes" id="UP000694422">
    <property type="component" value="Unplaced"/>
</dbReference>
<keyword evidence="4" id="KW-1185">Reference proteome</keyword>
<evidence type="ECO:0000313" key="3">
    <source>
        <dbReference type="Ensembl" id="ENSSDAP00000023341.1"/>
    </source>
</evidence>
<dbReference type="Pfam" id="PF15783">
    <property type="entry name" value="FSIP2"/>
    <property type="match status" value="2"/>
</dbReference>
<feature type="compositionally biased region" description="Basic and acidic residues" evidence="1">
    <location>
        <begin position="82"/>
        <end position="96"/>
    </location>
</feature>